<evidence type="ECO:0000256" key="1">
    <source>
        <dbReference type="SAM" id="MobiDB-lite"/>
    </source>
</evidence>
<gene>
    <name evidence="2" type="ORF">MNODULE_23695</name>
</gene>
<accession>A0A7X6DW60</accession>
<dbReference type="SUPFAM" id="SSF56935">
    <property type="entry name" value="Porins"/>
    <property type="match status" value="1"/>
</dbReference>
<feature type="compositionally biased region" description="Basic and acidic residues" evidence="1">
    <location>
        <begin position="1"/>
        <end position="11"/>
    </location>
</feature>
<dbReference type="Proteomes" id="UP000534783">
    <property type="component" value="Unassembled WGS sequence"/>
</dbReference>
<dbReference type="AlphaFoldDB" id="A0A7X6DW60"/>
<dbReference type="RefSeq" id="WP_168063723.1">
    <property type="nucleotide sequence ID" value="NZ_VTOW01000011.1"/>
</dbReference>
<comment type="caution">
    <text evidence="2">The sequence shown here is derived from an EMBL/GenBank/DDBJ whole genome shotgun (WGS) entry which is preliminary data.</text>
</comment>
<feature type="region of interest" description="Disordered" evidence="1">
    <location>
        <begin position="1"/>
        <end position="66"/>
    </location>
</feature>
<name>A0A7X6DW60_9BACT</name>
<keyword evidence="3" id="KW-1185">Reference proteome</keyword>
<organism evidence="2 3">
    <name type="scientific">Candidatus Manganitrophus noduliformans</name>
    <dbReference type="NCBI Taxonomy" id="2606439"/>
    <lineage>
        <taxon>Bacteria</taxon>
        <taxon>Pseudomonadati</taxon>
        <taxon>Nitrospirota</taxon>
        <taxon>Nitrospiria</taxon>
        <taxon>Candidatus Troglogloeales</taxon>
        <taxon>Candidatus Manganitrophaceae</taxon>
        <taxon>Candidatus Manganitrophus</taxon>
    </lineage>
</organism>
<reference evidence="2 3" key="1">
    <citation type="journal article" date="2020" name="Nature">
        <title>Bacterial chemolithoautotrophy via manganese oxidation.</title>
        <authorList>
            <person name="Yu H."/>
            <person name="Leadbetter J.R."/>
        </authorList>
    </citation>
    <scope>NUCLEOTIDE SEQUENCE [LARGE SCALE GENOMIC DNA]</scope>
    <source>
        <strain evidence="2 3">Mn-1</strain>
    </source>
</reference>
<evidence type="ECO:0000313" key="3">
    <source>
        <dbReference type="Proteomes" id="UP000534783"/>
    </source>
</evidence>
<protein>
    <submittedName>
        <fullName evidence="2">MtrB/PioB family outer membrane beta-barrel protein</fullName>
    </submittedName>
</protein>
<dbReference type="EMBL" id="VTOW01000011">
    <property type="protein sequence ID" value="NKE73758.1"/>
    <property type="molecule type" value="Genomic_DNA"/>
</dbReference>
<feature type="compositionally biased region" description="Basic residues" evidence="1">
    <location>
        <begin position="56"/>
        <end position="66"/>
    </location>
</feature>
<evidence type="ECO:0000313" key="2">
    <source>
        <dbReference type="EMBL" id="NKE73758.1"/>
    </source>
</evidence>
<proteinExistence type="predicted"/>
<feature type="compositionally biased region" description="Basic and acidic residues" evidence="1">
    <location>
        <begin position="24"/>
        <end position="44"/>
    </location>
</feature>
<sequence length="388" mass="43652">MAKIEERDRNIKAGGPMAGTDTGTEDKENGGLRVTAKERFKQFPDEENPAGSFKRSFPHRPGQGRRGRSFGLAAALSLILLAVPALAEEGSTSKETEKKKHAWTGEIETGLIYDSNVFQAKSKIESDLIWESAFSLAYRPRKTRWSGAAVLNRYLQIQELNYSFFEVGGERPFGEKYYGSLFLQFSPPASLDKEDPTLPTIELRSAGFTAQIDRDLTSWWNTGLSVTYNRLDYNADFDAKDTDLVRLGLPQTFRPALSWRLSIDYAVEAGSAKGGAVPIDGEAVRQDNASYRAQAGGVQISYRFASPLMVRLRYRVRQKVFTTDLPEDVEPIHAGRRDTNHLLLIGLRYQPFPKILIRARSEYLWRNSSDSAVEFKETLYAASLAYFF</sequence>